<dbReference type="InterPro" id="IPR026816">
    <property type="entry name" value="Flavodoxin_dom"/>
</dbReference>
<reference evidence="2 3" key="1">
    <citation type="submission" date="2024-01" db="EMBL/GenBank/DDBJ databases">
        <title>The strains designed SYSU M86414 and SYSU M84420 isolated from the marine sediment in San Sha City (Hainan Province, China).</title>
        <authorList>
            <person name="Guo D."/>
        </authorList>
    </citation>
    <scope>NUCLEOTIDE SEQUENCE [LARGE SCALE GENOMIC DNA]</scope>
    <source>
        <strain evidence="2 3">SYSU M84420</strain>
    </source>
</reference>
<dbReference type="RefSeq" id="WP_326278028.1">
    <property type="nucleotide sequence ID" value="NZ_JAYKYV010000004.1"/>
</dbReference>
<evidence type="ECO:0000313" key="3">
    <source>
        <dbReference type="Proteomes" id="UP001355298"/>
    </source>
</evidence>
<dbReference type="InterPro" id="IPR052200">
    <property type="entry name" value="Protoporphyrinogen_IX_DH"/>
</dbReference>
<dbReference type="InterPro" id="IPR029039">
    <property type="entry name" value="Flavoprotein-like_sf"/>
</dbReference>
<comment type="caution">
    <text evidence="2">The sequence shown here is derived from an EMBL/GenBank/DDBJ whole genome shotgun (WGS) entry which is preliminary data.</text>
</comment>
<name>A0ABU6IPF7_9FLAO</name>
<protein>
    <submittedName>
        <fullName evidence="2">Flavodoxin domain-containing protein</fullName>
    </submittedName>
</protein>
<dbReference type="Pfam" id="PF12724">
    <property type="entry name" value="Flavodoxin_5"/>
    <property type="match status" value="1"/>
</dbReference>
<dbReference type="EMBL" id="JAYMGW010000004">
    <property type="protein sequence ID" value="MEC4264985.1"/>
    <property type="molecule type" value="Genomic_DNA"/>
</dbReference>
<feature type="domain" description="Flavodoxin" evidence="1">
    <location>
        <begin position="4"/>
        <end position="153"/>
    </location>
</feature>
<gene>
    <name evidence="2" type="ORF">VOP03_06485</name>
</gene>
<dbReference type="PANTHER" id="PTHR38030:SF2">
    <property type="entry name" value="PROTOPORPHYRINOGEN IX DEHYDROGENASE [QUINONE]"/>
    <property type="match status" value="1"/>
</dbReference>
<organism evidence="2 3">
    <name type="scientific">Flagellimonas halotolerans</name>
    <dbReference type="NCBI Taxonomy" id="3112164"/>
    <lineage>
        <taxon>Bacteria</taxon>
        <taxon>Pseudomonadati</taxon>
        <taxon>Bacteroidota</taxon>
        <taxon>Flavobacteriia</taxon>
        <taxon>Flavobacteriales</taxon>
        <taxon>Flavobacteriaceae</taxon>
        <taxon>Flagellimonas</taxon>
    </lineage>
</organism>
<accession>A0ABU6IPF7</accession>
<dbReference type="Proteomes" id="UP001355298">
    <property type="component" value="Unassembled WGS sequence"/>
</dbReference>
<sequence>MKILIVYGTSEGQTRKISRFMEEVLQGGDHKVVIADATDEPPSPAHFEVVLIGASVHMQKYQSSVTNYVMQHLDILNKKHSAFFSVSMAIASNIEKEHEEIKKIALDFFAKTGWKPNEVRHFAGALKYTQYDYFKKLIMRMIAKKEGGSTDTSRDHEYTDWDNVKSFVLNFCAENVQSTV</sequence>
<dbReference type="PANTHER" id="PTHR38030">
    <property type="entry name" value="PROTOPORPHYRINOGEN IX DEHYDROGENASE [MENAQUINONE]"/>
    <property type="match status" value="1"/>
</dbReference>
<dbReference type="SUPFAM" id="SSF52218">
    <property type="entry name" value="Flavoproteins"/>
    <property type="match status" value="1"/>
</dbReference>
<evidence type="ECO:0000259" key="1">
    <source>
        <dbReference type="Pfam" id="PF12724"/>
    </source>
</evidence>
<keyword evidence="3" id="KW-1185">Reference proteome</keyword>
<proteinExistence type="predicted"/>
<dbReference type="Gene3D" id="3.40.50.360">
    <property type="match status" value="1"/>
</dbReference>
<evidence type="ECO:0000313" key="2">
    <source>
        <dbReference type="EMBL" id="MEC4264985.1"/>
    </source>
</evidence>